<comment type="caution">
    <text evidence="1">The sequence shown here is derived from an EMBL/GenBank/DDBJ whole genome shotgun (WGS) entry which is preliminary data.</text>
</comment>
<accession>A0ABT2YYB0</accession>
<dbReference type="EMBL" id="JAOWLA010000003">
    <property type="protein sequence ID" value="MCV2863859.1"/>
    <property type="molecule type" value="Genomic_DNA"/>
</dbReference>
<dbReference type="SUPFAM" id="SSF53448">
    <property type="entry name" value="Nucleotide-diphospho-sugar transferases"/>
    <property type="match status" value="1"/>
</dbReference>
<organism evidence="1 2">
    <name type="scientific">Albidovulum sediminicola</name>
    <dbReference type="NCBI Taxonomy" id="2984331"/>
    <lineage>
        <taxon>Bacteria</taxon>
        <taxon>Pseudomonadati</taxon>
        <taxon>Pseudomonadota</taxon>
        <taxon>Alphaproteobacteria</taxon>
        <taxon>Rhodobacterales</taxon>
        <taxon>Paracoccaceae</taxon>
        <taxon>Albidovulum</taxon>
    </lineage>
</organism>
<evidence type="ECO:0000313" key="2">
    <source>
        <dbReference type="Proteomes" id="UP001652503"/>
    </source>
</evidence>
<sequence>MNKQESELDVTPKEYLARAGLSPRSLDDALSSGKRIVAHIRDPKAGDIACTASLPEEIRMLRTEGGTPPLFVSYYTSDTPYEALAAQLRASLDRYGLPHRIEAIPSRGSWVANTGLKARFIERVWAETEGPICWLDADAAVLRPVGFLCENPFDFAIVRRGGWEDLSGFLYFGKSPAAEKLVQTWSQLCAANPHVWDQVLLSLAWFTVARHEPLASMWLNPGIFRFPRPKIRDLRDGLLYYPFDRKIRPFIDQKQASRELKAFVNASAKIRDELGSDDLSDTFKRAVAQYDFSSETGVETIFSRPLHAAGL</sequence>
<dbReference type="InterPro" id="IPR029044">
    <property type="entry name" value="Nucleotide-diphossugar_trans"/>
</dbReference>
<dbReference type="RefSeq" id="WP_263720330.1">
    <property type="nucleotide sequence ID" value="NZ_JAOWLA010000003.1"/>
</dbReference>
<name>A0ABT2YYB0_9RHOB</name>
<protein>
    <submittedName>
        <fullName evidence="1">Uncharacterized protein</fullName>
    </submittedName>
</protein>
<keyword evidence="2" id="KW-1185">Reference proteome</keyword>
<gene>
    <name evidence="1" type="ORF">OE647_03790</name>
</gene>
<evidence type="ECO:0000313" key="1">
    <source>
        <dbReference type="EMBL" id="MCV2863859.1"/>
    </source>
</evidence>
<proteinExistence type="predicted"/>
<dbReference type="Proteomes" id="UP001652503">
    <property type="component" value="Unassembled WGS sequence"/>
</dbReference>
<reference evidence="1 2" key="1">
    <citation type="submission" date="2022-10" db="EMBL/GenBank/DDBJ databases">
        <title>Defluviimonas sp. nov., isolated from ocean surface water.</title>
        <authorList>
            <person name="He W."/>
            <person name="Wang L."/>
            <person name="Zhang D.-F."/>
        </authorList>
    </citation>
    <scope>NUCLEOTIDE SEQUENCE [LARGE SCALE GENOMIC DNA]</scope>
    <source>
        <strain evidence="1 2">WL0075</strain>
    </source>
</reference>